<dbReference type="PANTHER" id="PTHR43289">
    <property type="entry name" value="MITOGEN-ACTIVATED PROTEIN KINASE KINASE KINASE 20-RELATED"/>
    <property type="match status" value="1"/>
</dbReference>
<dbReference type="EMBL" id="JBHSZO010000033">
    <property type="protein sequence ID" value="MFC7220381.1"/>
    <property type="molecule type" value="Genomic_DNA"/>
</dbReference>
<feature type="domain" description="Protein kinase" evidence="8">
    <location>
        <begin position="25"/>
        <end position="278"/>
    </location>
</feature>
<evidence type="ECO:0000256" key="2">
    <source>
        <dbReference type="ARBA" id="ARBA00022741"/>
    </source>
</evidence>
<keyword evidence="4 5" id="KW-0067">ATP-binding</keyword>
<keyword evidence="1" id="KW-0808">Transferase</keyword>
<comment type="caution">
    <text evidence="9">The sequence shown here is derived from an EMBL/GenBank/DDBJ whole genome shotgun (WGS) entry which is preliminary data.</text>
</comment>
<evidence type="ECO:0000256" key="6">
    <source>
        <dbReference type="SAM" id="MobiDB-lite"/>
    </source>
</evidence>
<dbReference type="Pfam" id="PF13360">
    <property type="entry name" value="PQQ_2"/>
    <property type="match status" value="1"/>
</dbReference>
<dbReference type="Proteomes" id="UP001596413">
    <property type="component" value="Unassembled WGS sequence"/>
</dbReference>
<dbReference type="InterPro" id="IPR002372">
    <property type="entry name" value="PQQ_rpt_dom"/>
</dbReference>
<dbReference type="Gene3D" id="3.30.200.20">
    <property type="entry name" value="Phosphorylase Kinase, domain 1"/>
    <property type="match status" value="1"/>
</dbReference>
<dbReference type="Pfam" id="PF00069">
    <property type="entry name" value="Pkinase"/>
    <property type="match status" value="1"/>
</dbReference>
<evidence type="ECO:0000256" key="7">
    <source>
        <dbReference type="SAM" id="Phobius"/>
    </source>
</evidence>
<dbReference type="Gene3D" id="1.10.510.10">
    <property type="entry name" value="Transferase(Phosphotransferase) domain 1"/>
    <property type="match status" value="1"/>
</dbReference>
<proteinExistence type="predicted"/>
<dbReference type="SUPFAM" id="SSF56112">
    <property type="entry name" value="Protein kinase-like (PK-like)"/>
    <property type="match status" value="1"/>
</dbReference>
<evidence type="ECO:0000313" key="9">
    <source>
        <dbReference type="EMBL" id="MFC7220381.1"/>
    </source>
</evidence>
<dbReference type="Gene3D" id="2.130.10.10">
    <property type="entry name" value="YVTN repeat-like/Quinoprotein amine dehydrogenase"/>
    <property type="match status" value="1"/>
</dbReference>
<dbReference type="InterPro" id="IPR000719">
    <property type="entry name" value="Prot_kinase_dom"/>
</dbReference>
<gene>
    <name evidence="9" type="ORF">ACFQLX_19755</name>
</gene>
<evidence type="ECO:0000256" key="1">
    <source>
        <dbReference type="ARBA" id="ARBA00022679"/>
    </source>
</evidence>
<evidence type="ECO:0000256" key="3">
    <source>
        <dbReference type="ARBA" id="ARBA00022777"/>
    </source>
</evidence>
<dbReference type="GO" id="GO:0016301">
    <property type="term" value="F:kinase activity"/>
    <property type="evidence" value="ECO:0007669"/>
    <property type="project" value="UniProtKB-KW"/>
</dbReference>
<accession>A0ABW2GL55</accession>
<dbReference type="CDD" id="cd14014">
    <property type="entry name" value="STKc_PknB_like"/>
    <property type="match status" value="1"/>
</dbReference>
<organism evidence="9 10">
    <name type="scientific">Streptomyces polyrhachis</name>
    <dbReference type="NCBI Taxonomy" id="1282885"/>
    <lineage>
        <taxon>Bacteria</taxon>
        <taxon>Bacillati</taxon>
        <taxon>Actinomycetota</taxon>
        <taxon>Actinomycetes</taxon>
        <taxon>Kitasatosporales</taxon>
        <taxon>Streptomycetaceae</taxon>
        <taxon>Streptomyces</taxon>
    </lineage>
</organism>
<evidence type="ECO:0000259" key="8">
    <source>
        <dbReference type="PROSITE" id="PS50011"/>
    </source>
</evidence>
<keyword evidence="10" id="KW-1185">Reference proteome</keyword>
<dbReference type="InterPro" id="IPR008271">
    <property type="entry name" value="Ser/Thr_kinase_AS"/>
</dbReference>
<dbReference type="RefSeq" id="WP_386417017.1">
    <property type="nucleotide sequence ID" value="NZ_JBHSZO010000033.1"/>
</dbReference>
<feature type="transmembrane region" description="Helical" evidence="7">
    <location>
        <begin position="310"/>
        <end position="332"/>
    </location>
</feature>
<name>A0ABW2GL55_9ACTN</name>
<evidence type="ECO:0000313" key="10">
    <source>
        <dbReference type="Proteomes" id="UP001596413"/>
    </source>
</evidence>
<keyword evidence="7" id="KW-0812">Transmembrane</keyword>
<dbReference type="InterPro" id="IPR011047">
    <property type="entry name" value="Quinoprotein_ADH-like_sf"/>
</dbReference>
<protein>
    <submittedName>
        <fullName evidence="9">Protein kinase</fullName>
    </submittedName>
</protein>
<dbReference type="SUPFAM" id="SSF50998">
    <property type="entry name" value="Quinoprotein alcohol dehydrogenase-like"/>
    <property type="match status" value="1"/>
</dbReference>
<keyword evidence="7" id="KW-1133">Transmembrane helix</keyword>
<evidence type="ECO:0000256" key="5">
    <source>
        <dbReference type="PROSITE-ProRule" id="PRU10141"/>
    </source>
</evidence>
<keyword evidence="3 9" id="KW-0418">Kinase</keyword>
<dbReference type="InterPro" id="IPR015943">
    <property type="entry name" value="WD40/YVTN_repeat-like_dom_sf"/>
</dbReference>
<keyword evidence="2 5" id="KW-0547">Nucleotide-binding</keyword>
<dbReference type="PANTHER" id="PTHR43289:SF34">
    <property type="entry name" value="SERINE_THREONINE-PROTEIN KINASE YBDM-RELATED"/>
    <property type="match status" value="1"/>
</dbReference>
<evidence type="ECO:0000256" key="4">
    <source>
        <dbReference type="ARBA" id="ARBA00022840"/>
    </source>
</evidence>
<feature type="binding site" evidence="5">
    <location>
        <position position="53"/>
    </location>
    <ligand>
        <name>ATP</name>
        <dbReference type="ChEBI" id="CHEBI:30616"/>
    </ligand>
</feature>
<feature type="region of interest" description="Disordered" evidence="6">
    <location>
        <begin position="338"/>
        <end position="361"/>
    </location>
</feature>
<dbReference type="InterPro" id="IPR017441">
    <property type="entry name" value="Protein_kinase_ATP_BS"/>
</dbReference>
<keyword evidence="7" id="KW-0472">Membrane</keyword>
<dbReference type="PROSITE" id="PS00107">
    <property type="entry name" value="PROTEIN_KINASE_ATP"/>
    <property type="match status" value="1"/>
</dbReference>
<dbReference type="PROSITE" id="PS50011">
    <property type="entry name" value="PROTEIN_KINASE_DOM"/>
    <property type="match status" value="1"/>
</dbReference>
<feature type="region of interest" description="Disordered" evidence="6">
    <location>
        <begin position="277"/>
        <end position="304"/>
    </location>
</feature>
<dbReference type="InterPro" id="IPR011009">
    <property type="entry name" value="Kinase-like_dom_sf"/>
</dbReference>
<dbReference type="SMART" id="SM00220">
    <property type="entry name" value="S_TKc"/>
    <property type="match status" value="1"/>
</dbReference>
<dbReference type="PROSITE" id="PS00108">
    <property type="entry name" value="PROTEIN_KINASE_ST"/>
    <property type="match status" value="1"/>
</dbReference>
<reference evidence="10" key="1">
    <citation type="journal article" date="2019" name="Int. J. Syst. Evol. Microbiol.">
        <title>The Global Catalogue of Microorganisms (GCM) 10K type strain sequencing project: providing services to taxonomists for standard genome sequencing and annotation.</title>
        <authorList>
            <consortium name="The Broad Institute Genomics Platform"/>
            <consortium name="The Broad Institute Genome Sequencing Center for Infectious Disease"/>
            <person name="Wu L."/>
            <person name="Ma J."/>
        </authorList>
    </citation>
    <scope>NUCLEOTIDE SEQUENCE [LARGE SCALE GENOMIC DNA]</scope>
    <source>
        <strain evidence="10">CGMCC 1.13681</strain>
    </source>
</reference>
<sequence length="727" mass="78889">MAEWVRDAGGDMGLRAGDPESIGGYVLLDRLGAGGMGVVYLAQAHSGRYVAIKVVHQQLAEDVEFRIRFRHEVAAARRVSGAFTAPVVDSDPDADRPWMATLYTPGQSLRERVQHGGPLPPGELRLLAVGLVEALRDLHKVGVIHRDLKPDNIMLTDDGPRVIDFGISRAPEQQTLTVTGRILGTPPYMSPEQLTSARRVTPASDIFALGSVLTYATLGRGPFDADNHYLTAYNVTQEVPDIAALSGTVREIVQWCLAKDPSERPGPTDLLAAFHRVPPEDWGPSPVNTPISEEMPAPPPEQGRRRSRHVVALLTAGAIVVCAGAVWGTGLLDKNPATPPINADSRPPAPAKPSFKPKPEVEQITEFEPKGWALWEMQPQVAASHVQELSPDAQCATSPEILFCSIYGNFVTYDAETGKKRWNQSYPPGENVRIHGIAPFRNFGLYSTEKPGTGIRELHAVDLRAKNIVWSKSIPADLSGEYFVTVTDEVIVATWGGILEGFAASTGRRLWKVLPGRQKIATKSYEEIPSRDKRSFAVYGRPASSALRVNIATGEVISSVSIKNASIVATSDTSALAQPIDEEFEPSGSPILIDFATGKKIATNLPGEYHYIASDAGYIGFNASGHMIRASLFTGEILESIKTGIEVGNQKPFPSGRELYLKTLDSKIYCINAYSGLVQWHTAARRDPNRSLSDGTDPYGSPFKILGIQNGVIYAFSARDTIFAIGK</sequence>